<reference evidence="6 7" key="1">
    <citation type="submission" date="2017-03" db="EMBL/GenBank/DDBJ databases">
        <title>Genomes of endolithic fungi from Antarctica.</title>
        <authorList>
            <person name="Coleine C."/>
            <person name="Masonjones S."/>
            <person name="Stajich J.E."/>
        </authorList>
    </citation>
    <scope>NUCLEOTIDE SEQUENCE [LARGE SCALE GENOMIC DNA]</scope>
    <source>
        <strain evidence="6 7">CCFEE 5184</strain>
    </source>
</reference>
<dbReference type="Pfam" id="PF04828">
    <property type="entry name" value="GFA"/>
    <property type="match status" value="1"/>
</dbReference>
<dbReference type="Proteomes" id="UP000309340">
    <property type="component" value="Unassembled WGS sequence"/>
</dbReference>
<dbReference type="AlphaFoldDB" id="A0A4U0Y5H2"/>
<dbReference type="GO" id="GO:0016846">
    <property type="term" value="F:carbon-sulfur lyase activity"/>
    <property type="evidence" value="ECO:0007669"/>
    <property type="project" value="InterPro"/>
</dbReference>
<evidence type="ECO:0000313" key="6">
    <source>
        <dbReference type="EMBL" id="TKA82825.1"/>
    </source>
</evidence>
<evidence type="ECO:0000256" key="1">
    <source>
        <dbReference type="ARBA" id="ARBA00005495"/>
    </source>
</evidence>
<dbReference type="PROSITE" id="PS51257">
    <property type="entry name" value="PROKAR_LIPOPROTEIN"/>
    <property type="match status" value="1"/>
</dbReference>
<comment type="caution">
    <text evidence="6">The sequence shown here is derived from an EMBL/GenBank/DDBJ whole genome shotgun (WGS) entry which is preliminary data.</text>
</comment>
<evidence type="ECO:0000313" key="7">
    <source>
        <dbReference type="Proteomes" id="UP000309340"/>
    </source>
</evidence>
<name>A0A4U0Y5H2_9PEZI</name>
<gene>
    <name evidence="6" type="ORF">B0A55_01060</name>
</gene>
<evidence type="ECO:0000256" key="2">
    <source>
        <dbReference type="ARBA" id="ARBA00022723"/>
    </source>
</evidence>
<dbReference type="OrthoDB" id="406544at2759"/>
<dbReference type="Gene3D" id="3.90.1590.10">
    <property type="entry name" value="glutathione-dependent formaldehyde- activating enzyme (gfa)"/>
    <property type="match status" value="1"/>
</dbReference>
<dbReference type="SUPFAM" id="SSF51316">
    <property type="entry name" value="Mss4-like"/>
    <property type="match status" value="1"/>
</dbReference>
<accession>A0A4U0Y5H2</accession>
<organism evidence="6 7">
    <name type="scientific">Friedmanniomyces simplex</name>
    <dbReference type="NCBI Taxonomy" id="329884"/>
    <lineage>
        <taxon>Eukaryota</taxon>
        <taxon>Fungi</taxon>
        <taxon>Dikarya</taxon>
        <taxon>Ascomycota</taxon>
        <taxon>Pezizomycotina</taxon>
        <taxon>Dothideomycetes</taxon>
        <taxon>Dothideomycetidae</taxon>
        <taxon>Mycosphaerellales</taxon>
        <taxon>Teratosphaeriaceae</taxon>
        <taxon>Friedmanniomyces</taxon>
    </lineage>
</organism>
<dbReference type="EMBL" id="NAJQ01000024">
    <property type="protein sequence ID" value="TKA82825.1"/>
    <property type="molecule type" value="Genomic_DNA"/>
</dbReference>
<keyword evidence="7" id="KW-1185">Reference proteome</keyword>
<keyword evidence="3" id="KW-0862">Zinc</keyword>
<dbReference type="STRING" id="329884.A0A4U0Y5H2"/>
<keyword evidence="2" id="KW-0479">Metal-binding</keyword>
<comment type="similarity">
    <text evidence="1">Belongs to the Gfa family.</text>
</comment>
<protein>
    <recommendedName>
        <fullName evidence="5">CENP-V/GFA domain-containing protein</fullName>
    </recommendedName>
</protein>
<dbReference type="PANTHER" id="PTHR33337:SF8">
    <property type="entry name" value="CENP-V_GFA DOMAIN-CONTAINING PROTEIN"/>
    <property type="match status" value="1"/>
</dbReference>
<dbReference type="PROSITE" id="PS51891">
    <property type="entry name" value="CENP_V_GFA"/>
    <property type="match status" value="1"/>
</dbReference>
<dbReference type="InterPro" id="IPR006913">
    <property type="entry name" value="CENP-V/GFA"/>
</dbReference>
<feature type="domain" description="CENP-V/GFA" evidence="5">
    <location>
        <begin position="6"/>
        <end position="126"/>
    </location>
</feature>
<sequence length="150" mass="16469">MSSEKATASCFCGACKYEFPLAGVQTTFLCSCKDCRKVTASMFATNFVLKDTDIHWLSGEDKLTRWGQSATIDSHNTMTNSFCSVCGTLLNRQSSGFPGQSFLRVGTVDDIKLHDAVLKPQVEQYTSTRVAWFHGVDGVPKAEGMYPFGN</sequence>
<proteinExistence type="inferred from homology"/>
<evidence type="ECO:0000256" key="4">
    <source>
        <dbReference type="ARBA" id="ARBA00023239"/>
    </source>
</evidence>
<dbReference type="InterPro" id="IPR011057">
    <property type="entry name" value="Mss4-like_sf"/>
</dbReference>
<dbReference type="PANTHER" id="PTHR33337">
    <property type="entry name" value="GFA DOMAIN-CONTAINING PROTEIN"/>
    <property type="match status" value="1"/>
</dbReference>
<evidence type="ECO:0000256" key="3">
    <source>
        <dbReference type="ARBA" id="ARBA00022833"/>
    </source>
</evidence>
<keyword evidence="4" id="KW-0456">Lyase</keyword>
<evidence type="ECO:0000259" key="5">
    <source>
        <dbReference type="PROSITE" id="PS51891"/>
    </source>
</evidence>
<dbReference type="GO" id="GO:0046872">
    <property type="term" value="F:metal ion binding"/>
    <property type="evidence" value="ECO:0007669"/>
    <property type="project" value="UniProtKB-KW"/>
</dbReference>